<dbReference type="Proteomes" id="UP001501777">
    <property type="component" value="Unassembled WGS sequence"/>
</dbReference>
<comment type="caution">
    <text evidence="2">The sequence shown here is derived from an EMBL/GenBank/DDBJ whole genome shotgun (WGS) entry which is preliminary data.</text>
</comment>
<proteinExistence type="predicted"/>
<reference evidence="2 3" key="1">
    <citation type="journal article" date="2019" name="Int. J. Syst. Evol. Microbiol.">
        <title>The Global Catalogue of Microorganisms (GCM) 10K type strain sequencing project: providing services to taxonomists for standard genome sequencing and annotation.</title>
        <authorList>
            <consortium name="The Broad Institute Genomics Platform"/>
            <consortium name="The Broad Institute Genome Sequencing Center for Infectious Disease"/>
            <person name="Wu L."/>
            <person name="Ma J."/>
        </authorList>
    </citation>
    <scope>NUCLEOTIDE SEQUENCE [LARGE SCALE GENOMIC DNA]</scope>
    <source>
        <strain evidence="2 3">JCM 4395</strain>
    </source>
</reference>
<evidence type="ECO:0000256" key="1">
    <source>
        <dbReference type="SAM" id="MobiDB-lite"/>
    </source>
</evidence>
<keyword evidence="3" id="KW-1185">Reference proteome</keyword>
<protein>
    <submittedName>
        <fullName evidence="2">Uncharacterized protein</fullName>
    </submittedName>
</protein>
<organism evidence="2 3">
    <name type="scientific">Streptomyces longisporus</name>
    <dbReference type="NCBI Taxonomy" id="1948"/>
    <lineage>
        <taxon>Bacteria</taxon>
        <taxon>Bacillati</taxon>
        <taxon>Actinomycetota</taxon>
        <taxon>Actinomycetes</taxon>
        <taxon>Kitasatosporales</taxon>
        <taxon>Streptomycetaceae</taxon>
        <taxon>Streptomyces</taxon>
    </lineage>
</organism>
<gene>
    <name evidence="2" type="ORF">GCM10010276_27190</name>
</gene>
<feature type="region of interest" description="Disordered" evidence="1">
    <location>
        <begin position="1"/>
        <end position="27"/>
    </location>
</feature>
<sequence>MDAADGQAQHSRSIARNGAGTSWYRAPPTVIPRGAMAGDTRAHGQGRFDLTNVVPQATLEHLGAAVSKSPFDLVPADATRGVRVRTR</sequence>
<evidence type="ECO:0000313" key="2">
    <source>
        <dbReference type="EMBL" id="GAA2487313.1"/>
    </source>
</evidence>
<name>A0ABN3LQ43_STRLO</name>
<evidence type="ECO:0000313" key="3">
    <source>
        <dbReference type="Proteomes" id="UP001501777"/>
    </source>
</evidence>
<dbReference type="EMBL" id="BAAASG010000007">
    <property type="protein sequence ID" value="GAA2487313.1"/>
    <property type="molecule type" value="Genomic_DNA"/>
</dbReference>
<accession>A0ABN3LQ43</accession>